<reference evidence="3" key="1">
    <citation type="journal article" date="2019" name="Int. J. Syst. Evol. Microbiol.">
        <title>The Global Catalogue of Microorganisms (GCM) 10K type strain sequencing project: providing services to taxonomists for standard genome sequencing and annotation.</title>
        <authorList>
            <consortium name="The Broad Institute Genomics Platform"/>
            <consortium name="The Broad Institute Genome Sequencing Center for Infectious Disease"/>
            <person name="Wu L."/>
            <person name="Ma J."/>
        </authorList>
    </citation>
    <scope>NUCLEOTIDE SEQUENCE [LARGE SCALE GENOMIC DNA]</scope>
    <source>
        <strain evidence="3">JCM 17316</strain>
    </source>
</reference>
<keyword evidence="1" id="KW-0472">Membrane</keyword>
<feature type="transmembrane region" description="Helical" evidence="1">
    <location>
        <begin position="22"/>
        <end position="55"/>
    </location>
</feature>
<organism evidence="2 3">
    <name type="scientific">Actinomadura keratinilytica</name>
    <dbReference type="NCBI Taxonomy" id="547461"/>
    <lineage>
        <taxon>Bacteria</taxon>
        <taxon>Bacillati</taxon>
        <taxon>Actinomycetota</taxon>
        <taxon>Actinomycetes</taxon>
        <taxon>Streptosporangiales</taxon>
        <taxon>Thermomonosporaceae</taxon>
        <taxon>Actinomadura</taxon>
    </lineage>
</organism>
<keyword evidence="3" id="KW-1185">Reference proteome</keyword>
<comment type="caution">
    <text evidence="2">The sequence shown here is derived from an EMBL/GenBank/DDBJ whole genome shotgun (WGS) entry which is preliminary data.</text>
</comment>
<feature type="transmembrane region" description="Helical" evidence="1">
    <location>
        <begin position="67"/>
        <end position="88"/>
    </location>
</feature>
<evidence type="ECO:0000313" key="3">
    <source>
        <dbReference type="Proteomes" id="UP001500266"/>
    </source>
</evidence>
<evidence type="ECO:0000313" key="2">
    <source>
        <dbReference type="EMBL" id="GAA4131191.1"/>
    </source>
</evidence>
<proteinExistence type="predicted"/>
<keyword evidence="1" id="KW-0812">Transmembrane</keyword>
<dbReference type="Proteomes" id="UP001500266">
    <property type="component" value="Unassembled WGS sequence"/>
</dbReference>
<accession>A0ABP7Y893</accession>
<evidence type="ECO:0000256" key="1">
    <source>
        <dbReference type="SAM" id="Phobius"/>
    </source>
</evidence>
<evidence type="ECO:0008006" key="4">
    <source>
        <dbReference type="Google" id="ProtNLM"/>
    </source>
</evidence>
<gene>
    <name evidence="2" type="ORF">GCM10022416_09680</name>
</gene>
<name>A0ABP7Y893_9ACTN</name>
<dbReference type="RefSeq" id="WP_345017785.1">
    <property type="nucleotide sequence ID" value="NZ_BAABDO010000008.1"/>
</dbReference>
<sequence length="121" mass="12258">MTVPGYQTFSPPAAPSGRGGMAVASLVLGIAGLPALALCGLGLPMALAGMVLGILAAARGPRRATAVAGVVCSTLTLAIGGVAVFFLLTKAAECADEGRYPDDAARRQCVEREFPFAEQRP</sequence>
<protein>
    <recommendedName>
        <fullName evidence="4">DUF4190 domain-containing protein</fullName>
    </recommendedName>
</protein>
<dbReference type="EMBL" id="BAABDO010000008">
    <property type="protein sequence ID" value="GAA4131191.1"/>
    <property type="molecule type" value="Genomic_DNA"/>
</dbReference>
<keyword evidence="1" id="KW-1133">Transmembrane helix</keyword>